<accession>W7S1C6</accession>
<sequence length="58" mass="7108">MEKDEFLLIIDKWMVKLTMMWMVKKVGKVFMIETWITNIHQSYQQSWTCGTIHNYSHK</sequence>
<dbReference type="EMBL" id="AYKQ01000009">
    <property type="protein sequence ID" value="EWH33410.1"/>
    <property type="molecule type" value="Genomic_DNA"/>
</dbReference>
<organism evidence="1 2">
    <name type="scientific">Lysinibacillus sphaericus CBAM5</name>
    <dbReference type="NCBI Taxonomy" id="1400869"/>
    <lineage>
        <taxon>Bacteria</taxon>
        <taxon>Bacillati</taxon>
        <taxon>Bacillota</taxon>
        <taxon>Bacilli</taxon>
        <taxon>Bacillales</taxon>
        <taxon>Bacillaceae</taxon>
        <taxon>Lysinibacillus</taxon>
    </lineage>
</organism>
<reference evidence="1 2" key="1">
    <citation type="journal article" date="2015" name="Stand. Genomic Sci.">
        <title>Genome sequence and description of the mosquitocidal and heavy metal tolerant strain Lysinibacillus sphaericus CBAM5.</title>
        <authorList>
            <person name="Pena-Montenegro T.D."/>
            <person name="Lozano L."/>
            <person name="Dussan J."/>
        </authorList>
    </citation>
    <scope>NUCLEOTIDE SEQUENCE [LARGE SCALE GENOMIC DNA]</scope>
    <source>
        <strain evidence="1">CBAM5</strain>
    </source>
</reference>
<comment type="caution">
    <text evidence="1">The sequence shown here is derived from an EMBL/GenBank/DDBJ whole genome shotgun (WGS) entry which is preliminary data.</text>
</comment>
<evidence type="ECO:0000313" key="2">
    <source>
        <dbReference type="Proteomes" id="UP000023555"/>
    </source>
</evidence>
<proteinExistence type="predicted"/>
<dbReference type="AlphaFoldDB" id="W7S1C6"/>
<gene>
    <name evidence="1" type="ORF">P799_09790</name>
</gene>
<dbReference type="HOGENOM" id="CLU_2974097_0_0_9"/>
<dbReference type="Proteomes" id="UP000023555">
    <property type="component" value="Unassembled WGS sequence"/>
</dbReference>
<evidence type="ECO:0000313" key="1">
    <source>
        <dbReference type="EMBL" id="EWH33410.1"/>
    </source>
</evidence>
<protein>
    <submittedName>
        <fullName evidence="1">Uncharacterized protein</fullName>
    </submittedName>
</protein>
<name>W7S1C6_LYSSH</name>